<evidence type="ECO:0000256" key="3">
    <source>
        <dbReference type="ARBA" id="ARBA00022679"/>
    </source>
</evidence>
<dbReference type="PROSITE" id="PS51679">
    <property type="entry name" value="SAM_MT_C5"/>
    <property type="match status" value="1"/>
</dbReference>
<keyword evidence="2 7" id="KW-0489">Methyltransferase</keyword>
<protein>
    <recommendedName>
        <fullName evidence="1">DNA (cytosine-5-)-methyltransferase</fullName>
        <ecNumber evidence="1">2.1.1.37</ecNumber>
    </recommendedName>
</protein>
<comment type="catalytic activity">
    <reaction evidence="6">
        <text>a 2'-deoxycytidine in DNA + S-adenosyl-L-methionine = a 5-methyl-2'-deoxycytidine in DNA + S-adenosyl-L-homocysteine + H(+)</text>
        <dbReference type="Rhea" id="RHEA:13681"/>
        <dbReference type="Rhea" id="RHEA-COMP:11369"/>
        <dbReference type="Rhea" id="RHEA-COMP:11370"/>
        <dbReference type="ChEBI" id="CHEBI:15378"/>
        <dbReference type="ChEBI" id="CHEBI:57856"/>
        <dbReference type="ChEBI" id="CHEBI:59789"/>
        <dbReference type="ChEBI" id="CHEBI:85452"/>
        <dbReference type="ChEBI" id="CHEBI:85454"/>
        <dbReference type="EC" id="2.1.1.37"/>
    </reaction>
</comment>
<dbReference type="GO" id="GO:0032259">
    <property type="term" value="P:methylation"/>
    <property type="evidence" value="ECO:0007669"/>
    <property type="project" value="UniProtKB-KW"/>
</dbReference>
<dbReference type="GO" id="GO:0044027">
    <property type="term" value="P:negative regulation of gene expression via chromosomal CpG island methylation"/>
    <property type="evidence" value="ECO:0007669"/>
    <property type="project" value="TreeGrafter"/>
</dbReference>
<dbReference type="AlphaFoldDB" id="A0A9X4HFS9"/>
<feature type="active site" evidence="7">
    <location>
        <position position="215"/>
    </location>
</feature>
<evidence type="ECO:0000256" key="1">
    <source>
        <dbReference type="ARBA" id="ARBA00011975"/>
    </source>
</evidence>
<accession>A0A9X4HFS9</accession>
<dbReference type="GO" id="GO:0003677">
    <property type="term" value="F:DNA binding"/>
    <property type="evidence" value="ECO:0007669"/>
    <property type="project" value="TreeGrafter"/>
</dbReference>
<dbReference type="SUPFAM" id="SSF53335">
    <property type="entry name" value="S-adenosyl-L-methionine-dependent methyltransferases"/>
    <property type="match status" value="1"/>
</dbReference>
<dbReference type="InterPro" id="IPR050390">
    <property type="entry name" value="C5-Methyltransferase"/>
</dbReference>
<keyword evidence="3 7" id="KW-0808">Transferase</keyword>
<dbReference type="Gene3D" id="3.90.120.10">
    <property type="entry name" value="DNA Methylase, subunit A, domain 2"/>
    <property type="match status" value="1"/>
</dbReference>
<evidence type="ECO:0000256" key="2">
    <source>
        <dbReference type="ARBA" id="ARBA00022603"/>
    </source>
</evidence>
<organism evidence="8 9">
    <name type="scientific">Pseudomonas shahriarae</name>
    <dbReference type="NCBI Taxonomy" id="2745512"/>
    <lineage>
        <taxon>Bacteria</taxon>
        <taxon>Pseudomonadati</taxon>
        <taxon>Pseudomonadota</taxon>
        <taxon>Gammaproteobacteria</taxon>
        <taxon>Pseudomonadales</taxon>
        <taxon>Pseudomonadaceae</taxon>
        <taxon>Pseudomonas</taxon>
    </lineage>
</organism>
<dbReference type="InterPro" id="IPR029063">
    <property type="entry name" value="SAM-dependent_MTases_sf"/>
</dbReference>
<proteinExistence type="inferred from homology"/>
<name>A0A9X4HFS9_9PSED</name>
<keyword evidence="9" id="KW-1185">Reference proteome</keyword>
<evidence type="ECO:0000256" key="6">
    <source>
        <dbReference type="ARBA" id="ARBA00047422"/>
    </source>
</evidence>
<dbReference type="GO" id="GO:0009307">
    <property type="term" value="P:DNA restriction-modification system"/>
    <property type="evidence" value="ECO:0007669"/>
    <property type="project" value="UniProtKB-KW"/>
</dbReference>
<evidence type="ECO:0000256" key="4">
    <source>
        <dbReference type="ARBA" id="ARBA00022691"/>
    </source>
</evidence>
<dbReference type="InterPro" id="IPR001525">
    <property type="entry name" value="C5_MeTfrase"/>
</dbReference>
<comment type="caution">
    <text evidence="8">The sequence shown here is derived from an EMBL/GenBank/DDBJ whole genome shotgun (WGS) entry which is preliminary data.</text>
</comment>
<dbReference type="Pfam" id="PF00145">
    <property type="entry name" value="DNA_methylase"/>
    <property type="match status" value="1"/>
</dbReference>
<dbReference type="PANTHER" id="PTHR10629:SF52">
    <property type="entry name" value="DNA (CYTOSINE-5)-METHYLTRANSFERASE 1"/>
    <property type="match status" value="1"/>
</dbReference>
<dbReference type="EC" id="2.1.1.37" evidence="1"/>
<evidence type="ECO:0000313" key="9">
    <source>
        <dbReference type="Proteomes" id="UP001148185"/>
    </source>
</evidence>
<dbReference type="Gene3D" id="3.40.50.150">
    <property type="entry name" value="Vaccinia Virus protein VP39"/>
    <property type="match status" value="1"/>
</dbReference>
<evidence type="ECO:0000256" key="5">
    <source>
        <dbReference type="ARBA" id="ARBA00022747"/>
    </source>
</evidence>
<dbReference type="EMBL" id="JAMDHA010000037">
    <property type="protein sequence ID" value="MDD1011134.1"/>
    <property type="molecule type" value="Genomic_DNA"/>
</dbReference>
<dbReference type="Proteomes" id="UP001148185">
    <property type="component" value="Unassembled WGS sequence"/>
</dbReference>
<gene>
    <name evidence="8" type="ORF">M5G27_27050</name>
</gene>
<evidence type="ECO:0000256" key="7">
    <source>
        <dbReference type="PROSITE-ProRule" id="PRU01016"/>
    </source>
</evidence>
<sequence>MTTVINTTIGEAKGGVARLWLEGQKLVHAGVKVGAKYLLRSNEASKRLELVPVSGETMEAGSFTVSKRERNGVVTPLLEVRTDLLKKFFEGCEKVRVAIRSGRIVVTALQIDLKIKERVERIKRKLTEKVALAKGSLYHGSGIIDKALHSGLLVAGVASFIQVGVEVDSNYLDASLRNNPELWTEESIAINTDIRDLTLSGDVPQLDCVVAGIPCTGASRSGRSKNKIQNAEEHSSAGTLFIDFLDFVKASNPAICIIENVPEYLDSVSMTVIRSVLTSLGYVLHETVFRGADFGVLEDRKRMVVVAITKGLGEGFTFPTPTDVKPVKVGDILEEIPDDSPRWKSYEYLAAKEERDIAAGKGFKRQLVTADSTSVGTVGRGYFKGRSTEPFLQHPDPSKSELSRLFTATEHARLKGIPPSMVEGLSETTAHEVLGQSVVYPVFQAVGWALGMALTNQVINPVYTALQEEGIDSYCMQVCGGGICGIGPVCHMGIDASTHLPPKYISGQQTELAMLV</sequence>
<dbReference type="GO" id="GO:0003886">
    <property type="term" value="F:DNA (cytosine-5-)-methyltransferase activity"/>
    <property type="evidence" value="ECO:0007669"/>
    <property type="project" value="UniProtKB-EC"/>
</dbReference>
<reference evidence="8 9" key="1">
    <citation type="submission" date="2022-05" db="EMBL/GenBank/DDBJ databases">
        <title>Novel Pseudomonas spp. Isolated from a Rainbow Trout Aquaculture Facility.</title>
        <authorList>
            <person name="Testerman T."/>
            <person name="Graf J."/>
        </authorList>
    </citation>
    <scope>NUCLEOTIDE SEQUENCE [LARGE SCALE GENOMIC DNA]</scope>
    <source>
        <strain evidence="8 9">ID1042</strain>
    </source>
</reference>
<dbReference type="RefSeq" id="WP_050682306.1">
    <property type="nucleotide sequence ID" value="NZ_JAMDHA010000037.1"/>
</dbReference>
<keyword evidence="5" id="KW-0680">Restriction system</keyword>
<comment type="similarity">
    <text evidence="7">Belongs to the class I-like SAM-binding methyltransferase superfamily. C5-methyltransferase family.</text>
</comment>
<keyword evidence="4 7" id="KW-0949">S-adenosyl-L-methionine</keyword>
<evidence type="ECO:0000313" key="8">
    <source>
        <dbReference type="EMBL" id="MDD1011134.1"/>
    </source>
</evidence>
<dbReference type="PANTHER" id="PTHR10629">
    <property type="entry name" value="CYTOSINE-SPECIFIC METHYLTRANSFERASE"/>
    <property type="match status" value="1"/>
</dbReference>